<dbReference type="STRING" id="7375.A0A0L0CGW1"/>
<keyword evidence="3" id="KW-1185">Reference proteome</keyword>
<reference evidence="2 3" key="1">
    <citation type="journal article" date="2015" name="Nat. Commun.">
        <title>Lucilia cuprina genome unlocks parasitic fly biology to underpin future interventions.</title>
        <authorList>
            <person name="Anstead C.A."/>
            <person name="Korhonen P.K."/>
            <person name="Young N.D."/>
            <person name="Hall R.S."/>
            <person name="Jex A.R."/>
            <person name="Murali S.C."/>
            <person name="Hughes D.S."/>
            <person name="Lee S.F."/>
            <person name="Perry T."/>
            <person name="Stroehlein A.J."/>
            <person name="Ansell B.R."/>
            <person name="Breugelmans B."/>
            <person name="Hofmann A."/>
            <person name="Qu J."/>
            <person name="Dugan S."/>
            <person name="Lee S.L."/>
            <person name="Chao H."/>
            <person name="Dinh H."/>
            <person name="Han Y."/>
            <person name="Doddapaneni H.V."/>
            <person name="Worley K.C."/>
            <person name="Muzny D.M."/>
            <person name="Ioannidis P."/>
            <person name="Waterhouse R.M."/>
            <person name="Zdobnov E.M."/>
            <person name="James P.J."/>
            <person name="Bagnall N.H."/>
            <person name="Kotze A.C."/>
            <person name="Gibbs R.A."/>
            <person name="Richards S."/>
            <person name="Batterham P."/>
            <person name="Gasser R.B."/>
        </authorList>
    </citation>
    <scope>NUCLEOTIDE SEQUENCE [LARGE SCALE GENOMIC DNA]</scope>
    <source>
        <strain evidence="2 3">LS</strain>
        <tissue evidence="2">Full body</tissue>
    </source>
</reference>
<organism evidence="2 3">
    <name type="scientific">Lucilia cuprina</name>
    <name type="common">Green bottle fly</name>
    <name type="synonym">Australian sheep blowfly</name>
    <dbReference type="NCBI Taxonomy" id="7375"/>
    <lineage>
        <taxon>Eukaryota</taxon>
        <taxon>Metazoa</taxon>
        <taxon>Ecdysozoa</taxon>
        <taxon>Arthropoda</taxon>
        <taxon>Hexapoda</taxon>
        <taxon>Insecta</taxon>
        <taxon>Pterygota</taxon>
        <taxon>Neoptera</taxon>
        <taxon>Endopterygota</taxon>
        <taxon>Diptera</taxon>
        <taxon>Brachycera</taxon>
        <taxon>Muscomorpha</taxon>
        <taxon>Oestroidea</taxon>
        <taxon>Calliphoridae</taxon>
        <taxon>Luciliinae</taxon>
        <taxon>Lucilia</taxon>
    </lineage>
</organism>
<feature type="non-terminal residue" evidence="2">
    <location>
        <position position="157"/>
    </location>
</feature>
<dbReference type="AlphaFoldDB" id="A0A0L0CGW1"/>
<comment type="caution">
    <text evidence="2">The sequence shown here is derived from an EMBL/GenBank/DDBJ whole genome shotgun (WGS) entry which is preliminary data.</text>
</comment>
<sequence length="157" mass="17530">MSSIPNFKLNTGAEIPAIALGTWESPNSVASDAVYEALKAGYRHIDTAAVYGNEIGVGDGIRRALKELDIKRSDIFVTTKLWCTDFLTVPSAFYTSLAKIFPGQPDAYFDLYLMHWPMAMYPGTETWDPRTNFNEVYAELEKLPKKHVKAIGVSNFT</sequence>
<accession>A0A0L0CGW1</accession>
<feature type="domain" description="NADP-dependent oxidoreductase" evidence="1">
    <location>
        <begin position="18"/>
        <end position="157"/>
    </location>
</feature>
<evidence type="ECO:0000259" key="1">
    <source>
        <dbReference type="Pfam" id="PF00248"/>
    </source>
</evidence>
<proteinExistence type="predicted"/>
<dbReference type="InterPro" id="IPR036812">
    <property type="entry name" value="NAD(P)_OxRdtase_dom_sf"/>
</dbReference>
<dbReference type="OrthoDB" id="416253at2759"/>
<dbReference type="PANTHER" id="PTHR11732">
    <property type="entry name" value="ALDO/KETO REDUCTASE"/>
    <property type="match status" value="1"/>
</dbReference>
<evidence type="ECO:0000313" key="3">
    <source>
        <dbReference type="Proteomes" id="UP000037069"/>
    </source>
</evidence>
<dbReference type="EMBL" id="JRES01000401">
    <property type="protein sequence ID" value="KNC31658.1"/>
    <property type="molecule type" value="Genomic_DNA"/>
</dbReference>
<dbReference type="PROSITE" id="PS00798">
    <property type="entry name" value="ALDOKETO_REDUCTASE_1"/>
    <property type="match status" value="1"/>
</dbReference>
<gene>
    <name evidence="2" type="ORF">FF38_05030</name>
</gene>
<dbReference type="PRINTS" id="PR00069">
    <property type="entry name" value="ALDKETRDTASE"/>
</dbReference>
<dbReference type="GO" id="GO:0016491">
    <property type="term" value="F:oxidoreductase activity"/>
    <property type="evidence" value="ECO:0007669"/>
    <property type="project" value="InterPro"/>
</dbReference>
<dbReference type="Pfam" id="PF00248">
    <property type="entry name" value="Aldo_ket_red"/>
    <property type="match status" value="1"/>
</dbReference>
<dbReference type="Proteomes" id="UP000037069">
    <property type="component" value="Unassembled WGS sequence"/>
</dbReference>
<dbReference type="SUPFAM" id="SSF51430">
    <property type="entry name" value="NAD(P)-linked oxidoreductase"/>
    <property type="match status" value="1"/>
</dbReference>
<dbReference type="InterPro" id="IPR018170">
    <property type="entry name" value="Aldo/ket_reductase_CS"/>
</dbReference>
<name>A0A0L0CGW1_LUCCU</name>
<protein>
    <recommendedName>
        <fullName evidence="1">NADP-dependent oxidoreductase domain-containing protein</fullName>
    </recommendedName>
</protein>
<dbReference type="Gene3D" id="3.20.20.100">
    <property type="entry name" value="NADP-dependent oxidoreductase domain"/>
    <property type="match status" value="1"/>
</dbReference>
<dbReference type="InterPro" id="IPR023210">
    <property type="entry name" value="NADP_OxRdtase_dom"/>
</dbReference>
<dbReference type="OMA" id="WPQGFKV"/>
<evidence type="ECO:0000313" key="2">
    <source>
        <dbReference type="EMBL" id="KNC31658.1"/>
    </source>
</evidence>
<dbReference type="InterPro" id="IPR020471">
    <property type="entry name" value="AKR"/>
</dbReference>